<dbReference type="PANTHER" id="PTHR33653">
    <property type="entry name" value="RIBONUCLEASE VAPC2"/>
    <property type="match status" value="1"/>
</dbReference>
<keyword evidence="6 8" id="KW-0460">Magnesium</keyword>
<proteinExistence type="inferred from homology"/>
<dbReference type="Proteomes" id="UP001556692">
    <property type="component" value="Unassembled WGS sequence"/>
</dbReference>
<feature type="domain" description="PIN" evidence="9">
    <location>
        <begin position="6"/>
        <end position="127"/>
    </location>
</feature>
<evidence type="ECO:0000256" key="5">
    <source>
        <dbReference type="ARBA" id="ARBA00022801"/>
    </source>
</evidence>
<dbReference type="SUPFAM" id="SSF88723">
    <property type="entry name" value="PIN domain-like"/>
    <property type="match status" value="1"/>
</dbReference>
<keyword evidence="5 8" id="KW-0378">Hydrolase</keyword>
<evidence type="ECO:0000313" key="11">
    <source>
        <dbReference type="Proteomes" id="UP001556692"/>
    </source>
</evidence>
<comment type="caution">
    <text evidence="10">The sequence shown here is derived from an EMBL/GenBank/DDBJ whole genome shotgun (WGS) entry which is preliminary data.</text>
</comment>
<evidence type="ECO:0000256" key="8">
    <source>
        <dbReference type="HAMAP-Rule" id="MF_00265"/>
    </source>
</evidence>
<feature type="binding site" evidence="8">
    <location>
        <position position="9"/>
    </location>
    <ligand>
        <name>Mg(2+)</name>
        <dbReference type="ChEBI" id="CHEBI:18420"/>
    </ligand>
</feature>
<evidence type="ECO:0000256" key="3">
    <source>
        <dbReference type="ARBA" id="ARBA00022722"/>
    </source>
</evidence>
<sequence length="136" mass="15180">MNTRTYMLDTNTVSALLSRSPQPVLNRLRAAGSERTSISSIVYGEVRYGLSKNPTAIRFLETAEKFFAEIAILPWMASTAEQYGTLRAEMRRTGRALQPLDILIAAHALEARAVLVTRDQAFRHVPGLTVEDWSSQ</sequence>
<dbReference type="InterPro" id="IPR029060">
    <property type="entry name" value="PIN-like_dom_sf"/>
</dbReference>
<evidence type="ECO:0000256" key="6">
    <source>
        <dbReference type="ARBA" id="ARBA00022842"/>
    </source>
</evidence>
<keyword evidence="2 8" id="KW-1277">Toxin-antitoxin system</keyword>
<evidence type="ECO:0000313" key="10">
    <source>
        <dbReference type="EMBL" id="MEX0409477.1"/>
    </source>
</evidence>
<dbReference type="Pfam" id="PF01850">
    <property type="entry name" value="PIN"/>
    <property type="match status" value="1"/>
</dbReference>
<dbReference type="HAMAP" id="MF_00265">
    <property type="entry name" value="VapC_Nob1"/>
    <property type="match status" value="1"/>
</dbReference>
<comment type="cofactor">
    <cofactor evidence="1 8">
        <name>Mg(2+)</name>
        <dbReference type="ChEBI" id="CHEBI:18420"/>
    </cofactor>
</comment>
<dbReference type="Gene3D" id="3.40.50.1010">
    <property type="entry name" value="5'-nuclease"/>
    <property type="match status" value="1"/>
</dbReference>
<feature type="binding site" evidence="8">
    <location>
        <position position="101"/>
    </location>
    <ligand>
        <name>Mg(2+)</name>
        <dbReference type="ChEBI" id="CHEBI:18420"/>
    </ligand>
</feature>
<dbReference type="InterPro" id="IPR002716">
    <property type="entry name" value="PIN_dom"/>
</dbReference>
<evidence type="ECO:0000256" key="4">
    <source>
        <dbReference type="ARBA" id="ARBA00022723"/>
    </source>
</evidence>
<dbReference type="InterPro" id="IPR050556">
    <property type="entry name" value="Type_II_TA_system_RNase"/>
</dbReference>
<keyword evidence="3 8" id="KW-0540">Nuclease</keyword>
<name>A0ABV3SRP2_9HYPH</name>
<dbReference type="EC" id="3.1.-.-" evidence="8"/>
<organism evidence="10 11">
    <name type="scientific">Aquibium pacificus</name>
    <dbReference type="NCBI Taxonomy" id="3153579"/>
    <lineage>
        <taxon>Bacteria</taxon>
        <taxon>Pseudomonadati</taxon>
        <taxon>Pseudomonadota</taxon>
        <taxon>Alphaproteobacteria</taxon>
        <taxon>Hyphomicrobiales</taxon>
        <taxon>Phyllobacteriaceae</taxon>
        <taxon>Aquibium</taxon>
    </lineage>
</organism>
<dbReference type="PANTHER" id="PTHR33653:SF1">
    <property type="entry name" value="RIBONUCLEASE VAPC2"/>
    <property type="match status" value="1"/>
</dbReference>
<reference evidence="10 11" key="1">
    <citation type="submission" date="2024-05" db="EMBL/GenBank/DDBJ databases">
        <authorList>
            <person name="Jiang F."/>
        </authorList>
    </citation>
    <scope>NUCLEOTIDE SEQUENCE [LARGE SCALE GENOMIC DNA]</scope>
    <source>
        <strain evidence="10 11">LZ166</strain>
    </source>
</reference>
<comment type="similarity">
    <text evidence="7 8">Belongs to the PINc/VapC protein family.</text>
</comment>
<keyword evidence="8" id="KW-0800">Toxin</keyword>
<dbReference type="RefSeq" id="WP_367957334.1">
    <property type="nucleotide sequence ID" value="NZ_JBDPGJ010000009.1"/>
</dbReference>
<dbReference type="EMBL" id="JBDPGJ010000009">
    <property type="protein sequence ID" value="MEX0409477.1"/>
    <property type="molecule type" value="Genomic_DNA"/>
</dbReference>
<keyword evidence="4 8" id="KW-0479">Metal-binding</keyword>
<dbReference type="InterPro" id="IPR022907">
    <property type="entry name" value="VapC_family"/>
</dbReference>
<evidence type="ECO:0000256" key="7">
    <source>
        <dbReference type="ARBA" id="ARBA00038093"/>
    </source>
</evidence>
<evidence type="ECO:0000259" key="9">
    <source>
        <dbReference type="Pfam" id="PF01850"/>
    </source>
</evidence>
<evidence type="ECO:0000256" key="1">
    <source>
        <dbReference type="ARBA" id="ARBA00001946"/>
    </source>
</evidence>
<comment type="function">
    <text evidence="8">Toxic component of a toxin-antitoxin (TA) system. An RNase.</text>
</comment>
<dbReference type="CDD" id="cd18740">
    <property type="entry name" value="PIN_VapC4-5_FitB-like"/>
    <property type="match status" value="1"/>
</dbReference>
<evidence type="ECO:0000256" key="2">
    <source>
        <dbReference type="ARBA" id="ARBA00022649"/>
    </source>
</evidence>
<keyword evidence="11" id="KW-1185">Reference proteome</keyword>
<protein>
    <recommendedName>
        <fullName evidence="8">Ribonuclease VapC</fullName>
        <shortName evidence="8">RNase VapC</shortName>
        <ecNumber evidence="8">3.1.-.-</ecNumber>
    </recommendedName>
    <alternativeName>
        <fullName evidence="8">Toxin VapC</fullName>
    </alternativeName>
</protein>
<gene>
    <name evidence="8" type="primary">vapC</name>
    <name evidence="10" type="ORF">ABGN05_27935</name>
</gene>
<accession>A0ABV3SRP2</accession>